<keyword evidence="1" id="KW-0472">Membrane</keyword>
<feature type="transmembrane region" description="Helical" evidence="1">
    <location>
        <begin position="227"/>
        <end position="250"/>
    </location>
</feature>
<evidence type="ECO:0000313" key="3">
    <source>
        <dbReference type="EMBL" id="SEW25505.1"/>
    </source>
</evidence>
<sequence>MVLQIEFESLHQVLRSLYDEMMPLCSQMTGVSRGIAGLGALFYVAYRVWQSLSRAEPVDVFPLLRPFAVGLCVMFFPIIVLGTINSVLSPVVSGTHQILEGQTLDLQKLQAQKDELEKEALLRSPETAFLASDEEFDKKLEELGWSPSDIATMAGMYVERGMYSMQKGIRDWFRELVEILFQAAALVVDTIRTFFLIVLSILGPLAFALSIWDGFQSTLTQWISRYVSVYLWLPVADLFSSMLAKIQVLMVENDIEQLSDPNFIPDGSNSAYIIFMLIGIVGYFTIPTVTGWVIQAGGGVGNFGRNVNQTAMKAGSLAGGAAGAAAGNAMGRIKGGLMDKE</sequence>
<keyword evidence="1" id="KW-1133">Transmembrane helix</keyword>
<gene>
    <name evidence="3" type="ORF">SAMN05421841_1856</name>
</gene>
<protein>
    <submittedName>
        <fullName evidence="3">Bacteroides conjugative transposon TraJ protein</fullName>
    </submittedName>
</protein>
<feature type="domain" description="Conjugative transposon TraJ C-terminal" evidence="2">
    <location>
        <begin position="6"/>
        <end position="335"/>
    </location>
</feature>
<feature type="transmembrane region" description="Helical" evidence="1">
    <location>
        <begin position="270"/>
        <end position="294"/>
    </location>
</feature>
<organism evidence="3 4">
    <name type="scientific">Chryseobacterium wanjuense</name>
    <dbReference type="NCBI Taxonomy" id="356305"/>
    <lineage>
        <taxon>Bacteria</taxon>
        <taxon>Pseudomonadati</taxon>
        <taxon>Bacteroidota</taxon>
        <taxon>Flavobacteriia</taxon>
        <taxon>Flavobacteriales</taxon>
        <taxon>Weeksellaceae</taxon>
        <taxon>Chryseobacterium group</taxon>
        <taxon>Chryseobacterium</taxon>
    </lineage>
</organism>
<feature type="transmembrane region" description="Helical" evidence="1">
    <location>
        <begin position="66"/>
        <end position="88"/>
    </location>
</feature>
<keyword evidence="4" id="KW-1185">Reference proteome</keyword>
<accession>A0A1I0QEX1</accession>
<evidence type="ECO:0000313" key="4">
    <source>
        <dbReference type="Proteomes" id="UP000199469"/>
    </source>
</evidence>
<keyword evidence="1" id="KW-0812">Transmembrane</keyword>
<evidence type="ECO:0000256" key="1">
    <source>
        <dbReference type="SAM" id="Phobius"/>
    </source>
</evidence>
<dbReference type="STRING" id="356305.SAMN05421841_1856"/>
<dbReference type="InterPro" id="IPR022393">
    <property type="entry name" value="Conjugative_transposon_TraJ"/>
</dbReference>
<dbReference type="EMBL" id="FOIU01000001">
    <property type="protein sequence ID" value="SEW25505.1"/>
    <property type="molecule type" value="Genomic_DNA"/>
</dbReference>
<feature type="transmembrane region" description="Helical" evidence="1">
    <location>
        <begin position="21"/>
        <end position="46"/>
    </location>
</feature>
<dbReference type="Pfam" id="PF07863">
    <property type="entry name" value="CtnDOT_TraJ"/>
    <property type="match status" value="1"/>
</dbReference>
<evidence type="ECO:0000259" key="2">
    <source>
        <dbReference type="Pfam" id="PF07863"/>
    </source>
</evidence>
<reference evidence="4" key="1">
    <citation type="submission" date="2016-10" db="EMBL/GenBank/DDBJ databases">
        <authorList>
            <person name="Varghese N."/>
            <person name="Submissions S."/>
        </authorList>
    </citation>
    <scope>NUCLEOTIDE SEQUENCE [LARGE SCALE GENOMIC DNA]</scope>
    <source>
        <strain evidence="4">DSM 17724</strain>
    </source>
</reference>
<proteinExistence type="predicted"/>
<dbReference type="Proteomes" id="UP000199469">
    <property type="component" value="Unassembled WGS sequence"/>
</dbReference>
<feature type="transmembrane region" description="Helical" evidence="1">
    <location>
        <begin position="194"/>
        <end position="215"/>
    </location>
</feature>
<name>A0A1I0QEX1_9FLAO</name>
<dbReference type="InterPro" id="IPR012424">
    <property type="entry name" value="Conjugative_transposon_TraJ_C"/>
</dbReference>
<dbReference type="NCBIfam" id="TIGR03782">
    <property type="entry name" value="Bac_Flav_CT_J"/>
    <property type="match status" value="1"/>
</dbReference>
<dbReference type="AlphaFoldDB" id="A0A1I0QEX1"/>